<dbReference type="EMBL" id="JAUUCC010000010">
    <property type="protein sequence ID" value="MEE2050041.1"/>
    <property type="molecule type" value="Genomic_DNA"/>
</dbReference>
<organism evidence="3 4">
    <name type="scientific">Nocardiopsis tropica</name>
    <dbReference type="NCBI Taxonomy" id="109330"/>
    <lineage>
        <taxon>Bacteria</taxon>
        <taxon>Bacillati</taxon>
        <taxon>Actinomycetota</taxon>
        <taxon>Actinomycetes</taxon>
        <taxon>Streptosporangiales</taxon>
        <taxon>Nocardiopsidaceae</taxon>
        <taxon>Nocardiopsis</taxon>
    </lineage>
</organism>
<reference evidence="3 4" key="1">
    <citation type="submission" date="2023-07" db="EMBL/GenBank/DDBJ databases">
        <authorList>
            <person name="Girao M."/>
            <person name="Carvalho M.F."/>
        </authorList>
    </citation>
    <scope>NUCLEOTIDE SEQUENCE [LARGE SCALE GENOMIC DNA]</scope>
    <source>
        <strain evidence="3 4">66/93</strain>
    </source>
</reference>
<dbReference type="Proteomes" id="UP001348641">
    <property type="component" value="Unassembled WGS sequence"/>
</dbReference>
<evidence type="ECO:0000313" key="3">
    <source>
        <dbReference type="EMBL" id="MEE2050041.1"/>
    </source>
</evidence>
<name>A0ABU7KL85_9ACTN</name>
<evidence type="ECO:0000313" key="4">
    <source>
        <dbReference type="Proteomes" id="UP001348641"/>
    </source>
</evidence>
<dbReference type="SUPFAM" id="SSF56059">
    <property type="entry name" value="Glutathione synthetase ATP-binding domain-like"/>
    <property type="match status" value="1"/>
</dbReference>
<keyword evidence="1" id="KW-0067">ATP-binding</keyword>
<gene>
    <name evidence="3" type="ORF">Q8A49_05965</name>
</gene>
<dbReference type="PANTHER" id="PTHR37018">
    <property type="entry name" value="CULTURE SPECIFIC PROTEIN, PUTATIVE (AFU_ORTHOLOGUE AFUA_2G00130)-RELATED"/>
    <property type="match status" value="1"/>
</dbReference>
<dbReference type="Gene3D" id="3.30.470.20">
    <property type="entry name" value="ATP-grasp fold, B domain"/>
    <property type="match status" value="1"/>
</dbReference>
<keyword evidence="1" id="KW-0547">Nucleotide-binding</keyword>
<evidence type="ECO:0000259" key="2">
    <source>
        <dbReference type="PROSITE" id="PS50975"/>
    </source>
</evidence>
<dbReference type="InterPro" id="IPR040754">
    <property type="entry name" value="PreAtp-grasp"/>
</dbReference>
<proteinExistence type="predicted"/>
<dbReference type="Pfam" id="PF18604">
    <property type="entry name" value="PreAtp-grasp"/>
    <property type="match status" value="1"/>
</dbReference>
<dbReference type="Pfam" id="PF02786">
    <property type="entry name" value="CPSase_L_D2"/>
    <property type="match status" value="1"/>
</dbReference>
<evidence type="ECO:0000256" key="1">
    <source>
        <dbReference type="PROSITE-ProRule" id="PRU00409"/>
    </source>
</evidence>
<dbReference type="InterPro" id="IPR053269">
    <property type="entry name" value="Asp-Met_ligase"/>
</dbReference>
<sequence>MTEFTKRLKRALTDEPDPVLVLLGNIEVEEQWAKGEVGLPTISSDTTRAVTHRMDEFALLLGGPSDHVLLKTAPDPDFHAYLQDYGLSLPRAHAVSAQQAGRTVTEDVLEDPATLGLLTELGRAGAYLAPHGMSELEQRLAEQCGLGLATSPAELCKRVNSKIFSRRLADRLGLRQPAGMCCETPEDLADAVQFAEDHLSQGRKVVVKDAYGVSGKGVMVVGDERRLAWLKRTAERADRRGGRLGLVVEEWIPKAKDLNYQVLVAKDGTVEFDFVKEAITADGVHKGHRIPAGLSAEHEDAIQRAGLDIGRALAAEGYKGVAGIDALVGADGHVYPIIEINARYNMSTYQAALQETFMWEGSSAEARQYPLRLHARLPFALLRKEIEHLLVKAPGDTGVVINNFATVNAVGGPTQGKRYFDGRLYAFLVGPDEESIASLDGRLGSVLSVLEEGEVSRA</sequence>
<protein>
    <submittedName>
        <fullName evidence="3">ATP-grasp domain-containing protein</fullName>
    </submittedName>
</protein>
<dbReference type="InterPro" id="IPR011761">
    <property type="entry name" value="ATP-grasp"/>
</dbReference>
<comment type="caution">
    <text evidence="3">The sequence shown here is derived from an EMBL/GenBank/DDBJ whole genome shotgun (WGS) entry which is preliminary data.</text>
</comment>
<dbReference type="PROSITE" id="PS50975">
    <property type="entry name" value="ATP_GRASP"/>
    <property type="match status" value="1"/>
</dbReference>
<dbReference type="InterPro" id="IPR005479">
    <property type="entry name" value="CPAse_ATP-bd"/>
</dbReference>
<feature type="domain" description="ATP-grasp" evidence="2">
    <location>
        <begin position="166"/>
        <end position="375"/>
    </location>
</feature>
<dbReference type="PANTHER" id="PTHR37018:SF1">
    <property type="entry name" value="CULTURE SPECIFIC PROTEIN, PUTATIVE (AFU_ORTHOLOGUE AFUA_2G00130)-RELATED"/>
    <property type="match status" value="1"/>
</dbReference>
<dbReference type="RefSeq" id="WP_330157283.1">
    <property type="nucleotide sequence ID" value="NZ_BAAAJA010000018.1"/>
</dbReference>
<accession>A0ABU7KL85</accession>